<gene>
    <name evidence="2" type="ORF">LITE_LOCUS46973</name>
</gene>
<feature type="region of interest" description="Disordered" evidence="1">
    <location>
        <begin position="36"/>
        <end position="71"/>
    </location>
</feature>
<evidence type="ECO:0000313" key="2">
    <source>
        <dbReference type="EMBL" id="CAI0553820.1"/>
    </source>
</evidence>
<accession>A0AAV0R8W5</accession>
<keyword evidence="3" id="KW-1185">Reference proteome</keyword>
<dbReference type="EMBL" id="CAMGYJ010000010">
    <property type="protein sequence ID" value="CAI0553820.1"/>
    <property type="molecule type" value="Genomic_DNA"/>
</dbReference>
<reference evidence="2" key="1">
    <citation type="submission" date="2022-08" db="EMBL/GenBank/DDBJ databases">
        <authorList>
            <person name="Gutierrez-Valencia J."/>
        </authorList>
    </citation>
    <scope>NUCLEOTIDE SEQUENCE</scope>
</reference>
<dbReference type="Proteomes" id="UP001154282">
    <property type="component" value="Unassembled WGS sequence"/>
</dbReference>
<protein>
    <submittedName>
        <fullName evidence="2">Uncharacterized protein</fullName>
    </submittedName>
</protein>
<evidence type="ECO:0000256" key="1">
    <source>
        <dbReference type="SAM" id="MobiDB-lite"/>
    </source>
</evidence>
<sequence length="93" mass="10363">MVRESRCLLSYGLVSLGNQQIRGATSWKEQEKKKTLLNHPPCNNNWGRQEELPVQKAAGSHSQTSETSQQSQILGFTAAEATKQQQLLQLPIS</sequence>
<name>A0AAV0R8W5_9ROSI</name>
<organism evidence="2 3">
    <name type="scientific">Linum tenue</name>
    <dbReference type="NCBI Taxonomy" id="586396"/>
    <lineage>
        <taxon>Eukaryota</taxon>
        <taxon>Viridiplantae</taxon>
        <taxon>Streptophyta</taxon>
        <taxon>Embryophyta</taxon>
        <taxon>Tracheophyta</taxon>
        <taxon>Spermatophyta</taxon>
        <taxon>Magnoliopsida</taxon>
        <taxon>eudicotyledons</taxon>
        <taxon>Gunneridae</taxon>
        <taxon>Pentapetalae</taxon>
        <taxon>rosids</taxon>
        <taxon>fabids</taxon>
        <taxon>Malpighiales</taxon>
        <taxon>Linaceae</taxon>
        <taxon>Linum</taxon>
    </lineage>
</organism>
<comment type="caution">
    <text evidence="2">The sequence shown here is derived from an EMBL/GenBank/DDBJ whole genome shotgun (WGS) entry which is preliminary data.</text>
</comment>
<proteinExistence type="predicted"/>
<dbReference type="AlphaFoldDB" id="A0AAV0R8W5"/>
<feature type="compositionally biased region" description="Low complexity" evidence="1">
    <location>
        <begin position="62"/>
        <end position="71"/>
    </location>
</feature>
<evidence type="ECO:0000313" key="3">
    <source>
        <dbReference type="Proteomes" id="UP001154282"/>
    </source>
</evidence>